<evidence type="ECO:0000313" key="2">
    <source>
        <dbReference type="Proteomes" id="UP000475862"/>
    </source>
</evidence>
<dbReference type="OrthoDB" id="6600938at2759"/>
<dbReference type="AlphaFoldDB" id="A0A6G0T1A3"/>
<dbReference type="Proteomes" id="UP000475862">
    <property type="component" value="Unassembled WGS sequence"/>
</dbReference>
<evidence type="ECO:0000313" key="1">
    <source>
        <dbReference type="EMBL" id="KAE9524416.1"/>
    </source>
</evidence>
<accession>A0A6G0T1A3</accession>
<dbReference type="SUPFAM" id="SSF53098">
    <property type="entry name" value="Ribonuclease H-like"/>
    <property type="match status" value="1"/>
</dbReference>
<dbReference type="PANTHER" id="PTHR47501:SF5">
    <property type="entry name" value="HAT C-TERMINAL DIMERISATION DOMAIN-CONTAINING PROTEIN"/>
    <property type="match status" value="1"/>
</dbReference>
<organism evidence="1 2">
    <name type="scientific">Aphis glycines</name>
    <name type="common">Soybean aphid</name>
    <dbReference type="NCBI Taxonomy" id="307491"/>
    <lineage>
        <taxon>Eukaryota</taxon>
        <taxon>Metazoa</taxon>
        <taxon>Ecdysozoa</taxon>
        <taxon>Arthropoda</taxon>
        <taxon>Hexapoda</taxon>
        <taxon>Insecta</taxon>
        <taxon>Pterygota</taxon>
        <taxon>Neoptera</taxon>
        <taxon>Paraneoptera</taxon>
        <taxon>Hemiptera</taxon>
        <taxon>Sternorrhyncha</taxon>
        <taxon>Aphidomorpha</taxon>
        <taxon>Aphidoidea</taxon>
        <taxon>Aphididae</taxon>
        <taxon>Aphidini</taxon>
        <taxon>Aphis</taxon>
        <taxon>Aphis</taxon>
    </lineage>
</organism>
<dbReference type="EMBL" id="VYZN01000068">
    <property type="protein sequence ID" value="KAE9524416.1"/>
    <property type="molecule type" value="Genomic_DNA"/>
</dbReference>
<proteinExistence type="predicted"/>
<dbReference type="InterPro" id="IPR012337">
    <property type="entry name" value="RNaseH-like_sf"/>
</dbReference>
<evidence type="ECO:0008006" key="3">
    <source>
        <dbReference type="Google" id="ProtNLM"/>
    </source>
</evidence>
<keyword evidence="2" id="KW-1185">Reference proteome</keyword>
<name>A0A6G0T1A3_APHGL</name>
<comment type="caution">
    <text evidence="1">The sequence shown here is derived from an EMBL/GenBank/DDBJ whole genome shotgun (WGS) entry which is preliminary data.</text>
</comment>
<reference evidence="1 2" key="1">
    <citation type="submission" date="2019-08" db="EMBL/GenBank/DDBJ databases">
        <title>The genome of the soybean aphid Biotype 1, its phylome, world population structure and adaptation to the North American continent.</title>
        <authorList>
            <person name="Giordano R."/>
            <person name="Donthu R.K."/>
            <person name="Hernandez A.G."/>
            <person name="Wright C.L."/>
            <person name="Zimin A.V."/>
        </authorList>
    </citation>
    <scope>NUCLEOTIDE SEQUENCE [LARGE SCALE GENOMIC DNA]</scope>
    <source>
        <tissue evidence="1">Whole aphids</tissue>
    </source>
</reference>
<dbReference type="PANTHER" id="PTHR47501">
    <property type="entry name" value="TRANSPOSASE-RELATED"/>
    <property type="match status" value="1"/>
</dbReference>
<protein>
    <recommendedName>
        <fullName evidence="3">BED-type domain-containing protein</fullName>
    </recommendedName>
</protein>
<gene>
    <name evidence="1" type="ORF">AGLY_015137</name>
</gene>
<sequence>MSDNNDTVDIDDHTGVESDLFRGYSKYFHLKSKKVNSNNSVNLYFECLLCKPSSKLYSASKTSLTNLKRHIEKIHKYKYKTFLADIEEAKIKNSDHIINSKKRSIDDSSTSQPQLKQIHIDRYGSGKTAPITQKILDNAIVKFVVDEIQPLQIVDKPSFIELVRLGLPKDIKIMCKKTLSIKIEQSILDMKNDLIEKLSKVSYVATTADAWSNGKISYLGITVHWIDPKTLSRCNGALACTRLKGPHTYDVLAQLLFNTYVSFKIQNKVMRTTTDNGRNFVKAFNVFGVDINNTDVCSDEADDSDTEFIELFDILSTSNTYMNDDDFNNIHLPHIFVVQVIRWTWWKVLAKCQKVWNKQNQSTGVAEFIKEQFNFYLKTPVETRWNAKFDSLQQINNILKNSQGLIKMNKIMDQCELGRLDSNDVQLINEYCEVMEPIASTLDFLQGEKGMYMGFFLPTIHALDKKLDQLGKKKFIIITPLLEALHKCFKKRFDTVWMEKNLVIAACLHPYFKLSWLEGDNKNLAEVWLKSIFECLSRQSDSEIEVESNDDNFENNFFCLPTNHLANSISTDQLQLYLNSNDKELQSLINWPMVREKFIQYNCGMPSSAPVERLFSTGGNTMTVKRHRLSDTTFENLVLLKQNNKIMT</sequence>